<feature type="domain" description="Glucose/Sorbosone dehydrogenase" evidence="2">
    <location>
        <begin position="46"/>
        <end position="339"/>
    </location>
</feature>
<dbReference type="Gene3D" id="2.120.10.30">
    <property type="entry name" value="TolB, C-terminal domain"/>
    <property type="match status" value="1"/>
</dbReference>
<feature type="chain" id="PRO_5038849623" evidence="1">
    <location>
        <begin position="21"/>
        <end position="363"/>
    </location>
</feature>
<name>K0VHG1_MYCVA</name>
<dbReference type="HOGENOM" id="CLU_012253_0_0_11"/>
<reference evidence="3 4" key="1">
    <citation type="journal article" date="2012" name="J. Bacteriol.">
        <title>Complete Genome Sequence of Mycobacterium vaccae Type Strain ATCC 25954.</title>
        <authorList>
            <person name="Ho Y.S."/>
            <person name="Adroub S.A."/>
            <person name="Abadi M."/>
            <person name="Al Alwan B."/>
            <person name="Alkhateeb R."/>
            <person name="Gao G."/>
            <person name="Ragab A."/>
            <person name="Ali S."/>
            <person name="van Soolingen D."/>
            <person name="Bitter W."/>
            <person name="Pain A."/>
            <person name="Abdallah A.M."/>
        </authorList>
    </citation>
    <scope>NUCLEOTIDE SEQUENCE [LARGE SCALE GENOMIC DNA]</scope>
    <source>
        <strain evidence="3 4">ATCC 25954</strain>
    </source>
</reference>
<evidence type="ECO:0000313" key="3">
    <source>
        <dbReference type="EMBL" id="EJZ10524.1"/>
    </source>
</evidence>
<proteinExistence type="predicted"/>
<sequence>MKVTVAAVIAAAALTTSCTANPGPRPAAAPAASVAPGHVTELATGLRMPWGLTFLPDSSALVSSRDTGEIHRISPDGRSVDLVGVVADVPQTAEGGLLGLASSPDFGTDRTVFAYVSGEPSNRVVPLRFDDEVSAFTVGAPIIEGIATDNRHHGGRLTFDQEGNLWVGTGDAFNGSYAQDPASLNGKVLRVRRDGSPADGNPFNTAVFSIGHRNVQGIAFGPDGTVYASEFGHRTWDEVNVLRPGGNYGWPVAEGADSAFGEKPMVTVHPDDASPSGLAYAHGSLWMAGLRGQRLWQIPVGAGGVAGDPIAHFNGRWGRLRTVELAPDGSLWLLTSNSDEATWGGTDPRPGDDRLLRVVLEEA</sequence>
<dbReference type="AlphaFoldDB" id="K0VHG1"/>
<protein>
    <submittedName>
        <fullName evidence="3">Putative oxidoreductase</fullName>
    </submittedName>
</protein>
<dbReference type="Proteomes" id="UP000006072">
    <property type="component" value="Unassembled WGS sequence"/>
</dbReference>
<keyword evidence="4" id="KW-1185">Reference proteome</keyword>
<evidence type="ECO:0000259" key="2">
    <source>
        <dbReference type="Pfam" id="PF07995"/>
    </source>
</evidence>
<dbReference type="PATRIC" id="fig|1194972.3.peg.1848"/>
<dbReference type="PROSITE" id="PS51257">
    <property type="entry name" value="PROKAR_LIPOPROTEIN"/>
    <property type="match status" value="1"/>
</dbReference>
<evidence type="ECO:0000256" key="1">
    <source>
        <dbReference type="SAM" id="SignalP"/>
    </source>
</evidence>
<dbReference type="PANTHER" id="PTHR19328:SF13">
    <property type="entry name" value="HIPL1 PROTEIN"/>
    <property type="match status" value="1"/>
</dbReference>
<dbReference type="InterPro" id="IPR011042">
    <property type="entry name" value="6-blade_b-propeller_TolB-like"/>
</dbReference>
<accession>K0VHG1</accession>
<comment type="caution">
    <text evidence="3">The sequence shown here is derived from an EMBL/GenBank/DDBJ whole genome shotgun (WGS) entry which is preliminary data.</text>
</comment>
<dbReference type="RefSeq" id="WP_003930337.1">
    <property type="nucleotide sequence ID" value="NZ_JH814690.1"/>
</dbReference>
<dbReference type="Pfam" id="PF07995">
    <property type="entry name" value="GSDH"/>
    <property type="match status" value="1"/>
</dbReference>
<keyword evidence="1" id="KW-0732">Signal</keyword>
<dbReference type="PANTHER" id="PTHR19328">
    <property type="entry name" value="HEDGEHOG-INTERACTING PROTEIN"/>
    <property type="match status" value="1"/>
</dbReference>
<dbReference type="eggNOG" id="COG2133">
    <property type="taxonomic scope" value="Bacteria"/>
</dbReference>
<dbReference type="InterPro" id="IPR012938">
    <property type="entry name" value="Glc/Sorbosone_DH"/>
</dbReference>
<dbReference type="EMBL" id="ALQA01000014">
    <property type="protein sequence ID" value="EJZ10524.1"/>
    <property type="molecule type" value="Genomic_DNA"/>
</dbReference>
<feature type="signal peptide" evidence="1">
    <location>
        <begin position="1"/>
        <end position="20"/>
    </location>
</feature>
<organism evidence="3 4">
    <name type="scientific">Mycolicibacterium vaccae ATCC 25954</name>
    <dbReference type="NCBI Taxonomy" id="1194972"/>
    <lineage>
        <taxon>Bacteria</taxon>
        <taxon>Bacillati</taxon>
        <taxon>Actinomycetota</taxon>
        <taxon>Actinomycetes</taxon>
        <taxon>Mycobacteriales</taxon>
        <taxon>Mycobacteriaceae</taxon>
        <taxon>Mycolicibacterium</taxon>
    </lineage>
</organism>
<dbReference type="SUPFAM" id="SSF50952">
    <property type="entry name" value="Soluble quinoprotein glucose dehydrogenase"/>
    <property type="match status" value="1"/>
</dbReference>
<dbReference type="InterPro" id="IPR011041">
    <property type="entry name" value="Quinoprot_gluc/sorb_DH_b-prop"/>
</dbReference>
<evidence type="ECO:0000313" key="4">
    <source>
        <dbReference type="Proteomes" id="UP000006072"/>
    </source>
</evidence>
<gene>
    <name evidence="3" type="ORF">MVAC_09189</name>
</gene>